<evidence type="ECO:0000313" key="1">
    <source>
        <dbReference type="EMBL" id="RGZ80511.1"/>
    </source>
</evidence>
<dbReference type="EMBL" id="QSEP01000087">
    <property type="protein sequence ID" value="RGZ80511.1"/>
    <property type="molecule type" value="Genomic_DNA"/>
</dbReference>
<accession>A0A415G5Q5</accession>
<evidence type="ECO:0000313" key="4">
    <source>
        <dbReference type="Proteomes" id="UP000283497"/>
    </source>
</evidence>
<comment type="caution">
    <text evidence="3">The sequence shown here is derived from an EMBL/GenBank/DDBJ whole genome shotgun (WGS) entry which is preliminary data.</text>
</comment>
<dbReference type="EMBL" id="QRNJ01000043">
    <property type="protein sequence ID" value="RHK37723.1"/>
    <property type="molecule type" value="Genomic_DNA"/>
</dbReference>
<dbReference type="Proteomes" id="UP000283497">
    <property type="component" value="Unassembled WGS sequence"/>
</dbReference>
<sequence length="62" mass="7279">MLPSKAGTWPQNLHWSFFRSAKAGEGSPKFLWSKFRSTKSQNRLCFMFLFPIFFVKSGKKFL</sequence>
<dbReference type="Proteomes" id="UP000284621">
    <property type="component" value="Unassembled WGS sequence"/>
</dbReference>
<dbReference type="EMBL" id="QSID01000002">
    <property type="protein sequence ID" value="RHC67586.1"/>
    <property type="molecule type" value="Genomic_DNA"/>
</dbReference>
<evidence type="ECO:0000313" key="6">
    <source>
        <dbReference type="Proteomes" id="UP000286561"/>
    </source>
</evidence>
<gene>
    <name evidence="3" type="ORF">DW068_11030</name>
    <name evidence="2" type="ORF">DW833_01460</name>
    <name evidence="1" type="ORF">DW972_11500</name>
</gene>
<evidence type="ECO:0000313" key="5">
    <source>
        <dbReference type="Proteomes" id="UP000284621"/>
    </source>
</evidence>
<keyword evidence="5" id="KW-1185">Reference proteome</keyword>
<evidence type="ECO:0000313" key="2">
    <source>
        <dbReference type="EMBL" id="RHC67586.1"/>
    </source>
</evidence>
<dbReference type="Proteomes" id="UP000286561">
    <property type="component" value="Unassembled WGS sequence"/>
</dbReference>
<reference evidence="4 5" key="1">
    <citation type="submission" date="2018-08" db="EMBL/GenBank/DDBJ databases">
        <title>A genome reference for cultivated species of the human gut microbiota.</title>
        <authorList>
            <person name="Zou Y."/>
            <person name="Xue W."/>
            <person name="Luo G."/>
        </authorList>
    </citation>
    <scope>NUCLEOTIDE SEQUENCE [LARGE SCALE GENOMIC DNA]</scope>
    <source>
        <strain evidence="3 4">AF45-14BH</strain>
        <strain evidence="2 5">AM34-3LB</strain>
        <strain evidence="1 6">AM48-23BH</strain>
    </source>
</reference>
<dbReference type="AlphaFoldDB" id="A0A415G5Q5"/>
<organism evidence="3 4">
    <name type="scientific">Anaerobutyricum hallii</name>
    <dbReference type="NCBI Taxonomy" id="39488"/>
    <lineage>
        <taxon>Bacteria</taxon>
        <taxon>Bacillati</taxon>
        <taxon>Bacillota</taxon>
        <taxon>Clostridia</taxon>
        <taxon>Lachnospirales</taxon>
        <taxon>Lachnospiraceae</taxon>
        <taxon>Anaerobutyricum</taxon>
    </lineage>
</organism>
<evidence type="ECO:0000313" key="3">
    <source>
        <dbReference type="EMBL" id="RHK37723.1"/>
    </source>
</evidence>
<proteinExistence type="predicted"/>
<name>A0A415G5Q5_9FIRM</name>
<protein>
    <submittedName>
        <fullName evidence="3">Uncharacterized protein</fullName>
    </submittedName>
</protein>